<feature type="compositionally biased region" description="Basic residues" evidence="2">
    <location>
        <begin position="315"/>
        <end position="327"/>
    </location>
</feature>
<proteinExistence type="predicted"/>
<dbReference type="InterPro" id="IPR021104">
    <property type="entry name" value="KfrA_DNA-bd_N"/>
</dbReference>
<keyword evidence="1" id="KW-0175">Coiled coil</keyword>
<keyword evidence="5" id="KW-1185">Reference proteome</keyword>
<feature type="compositionally biased region" description="Basic and acidic residues" evidence="2">
    <location>
        <begin position="292"/>
        <end position="301"/>
    </location>
</feature>
<name>A0ABT6AHM3_9BURK</name>
<dbReference type="EMBL" id="JARJLM010000068">
    <property type="protein sequence ID" value="MDF3832100.1"/>
    <property type="molecule type" value="Genomic_DNA"/>
</dbReference>
<feature type="region of interest" description="Disordered" evidence="2">
    <location>
        <begin position="292"/>
        <end position="327"/>
    </location>
</feature>
<dbReference type="Pfam" id="PF11740">
    <property type="entry name" value="KfrA_N"/>
    <property type="match status" value="1"/>
</dbReference>
<evidence type="ECO:0000313" key="4">
    <source>
        <dbReference type="EMBL" id="MDF3832100.1"/>
    </source>
</evidence>
<dbReference type="RefSeq" id="WP_276263799.1">
    <property type="nucleotide sequence ID" value="NZ_JARJLM010000068.1"/>
</dbReference>
<sequence length="327" mass="35637">MQNANLSAATRSRAITRQDVWQAADALLLAGQRPTIERIRLHLGRGSPNTVSPHLDAWFAGLGARLQDPQAFAAPADLPEPVNQAARYLWEAAQAEARAAVTASYAGREAALQQAQEELEAGQAALAQERAVLEAKLEAADRAQAELARARDEAGERAARAEAQLLAGQEDNDALRATLARAQVEKDALLRDTASQRAAWDKEREIITERSNANERRMALELDAARVAAREGQRLLDNERKAGQQKLAEAAETAGRLAEEVSRLGNALAVLDERVRQQDSLLAEYRQLLESRGSAEPEAVRARRSPARQGAGRARPIRPVRRTRLGA</sequence>
<keyword evidence="4" id="KW-0238">DNA-binding</keyword>
<feature type="domain" description="KfrA N-terminal DNA-binding" evidence="3">
    <location>
        <begin position="16"/>
        <end position="136"/>
    </location>
</feature>
<gene>
    <name evidence="4" type="ORF">P3W85_03905</name>
</gene>
<protein>
    <submittedName>
        <fullName evidence="4">DNA-binding protein</fullName>
    </submittedName>
</protein>
<comment type="caution">
    <text evidence="4">The sequence shown here is derived from an EMBL/GenBank/DDBJ whole genome shotgun (WGS) entry which is preliminary data.</text>
</comment>
<evidence type="ECO:0000256" key="1">
    <source>
        <dbReference type="SAM" id="Coils"/>
    </source>
</evidence>
<evidence type="ECO:0000259" key="3">
    <source>
        <dbReference type="Pfam" id="PF11740"/>
    </source>
</evidence>
<dbReference type="GO" id="GO:0003677">
    <property type="term" value="F:DNA binding"/>
    <property type="evidence" value="ECO:0007669"/>
    <property type="project" value="UniProtKB-KW"/>
</dbReference>
<evidence type="ECO:0000256" key="2">
    <source>
        <dbReference type="SAM" id="MobiDB-lite"/>
    </source>
</evidence>
<reference evidence="4 5" key="1">
    <citation type="submission" date="2023-03" db="EMBL/GenBank/DDBJ databases">
        <title>Draft assemblies of triclosan tolerant bacteria isolated from returned activated sludge.</title>
        <authorList>
            <person name="Van Hamelsveld S."/>
        </authorList>
    </citation>
    <scope>NUCLEOTIDE SEQUENCE [LARGE SCALE GENOMIC DNA]</scope>
    <source>
        <strain evidence="4 5">GW210010_S58</strain>
    </source>
</reference>
<evidence type="ECO:0000313" key="5">
    <source>
        <dbReference type="Proteomes" id="UP001216674"/>
    </source>
</evidence>
<feature type="coiled-coil region" evidence="1">
    <location>
        <begin position="112"/>
        <end position="192"/>
    </location>
</feature>
<accession>A0ABT6AHM3</accession>
<organism evidence="4 5">
    <name type="scientific">Cupriavidus basilensis</name>
    <dbReference type="NCBI Taxonomy" id="68895"/>
    <lineage>
        <taxon>Bacteria</taxon>
        <taxon>Pseudomonadati</taxon>
        <taxon>Pseudomonadota</taxon>
        <taxon>Betaproteobacteria</taxon>
        <taxon>Burkholderiales</taxon>
        <taxon>Burkholderiaceae</taxon>
        <taxon>Cupriavidus</taxon>
    </lineage>
</organism>
<dbReference type="Proteomes" id="UP001216674">
    <property type="component" value="Unassembled WGS sequence"/>
</dbReference>